<organism evidence="7 8">
    <name type="scientific">Streptosporangium canum</name>
    <dbReference type="NCBI Taxonomy" id="324952"/>
    <lineage>
        <taxon>Bacteria</taxon>
        <taxon>Bacillati</taxon>
        <taxon>Actinomycetota</taxon>
        <taxon>Actinomycetes</taxon>
        <taxon>Streptosporangiales</taxon>
        <taxon>Streptosporangiaceae</taxon>
        <taxon>Streptosporangium</taxon>
    </lineage>
</organism>
<evidence type="ECO:0000256" key="6">
    <source>
        <dbReference type="SAM" id="Phobius"/>
    </source>
</evidence>
<evidence type="ECO:0000256" key="2">
    <source>
        <dbReference type="ARBA" id="ARBA00022475"/>
    </source>
</evidence>
<feature type="transmembrane region" description="Helical" evidence="6">
    <location>
        <begin position="383"/>
        <end position="407"/>
    </location>
</feature>
<dbReference type="GO" id="GO:0005886">
    <property type="term" value="C:plasma membrane"/>
    <property type="evidence" value="ECO:0007669"/>
    <property type="project" value="UniProtKB-SubCell"/>
</dbReference>
<name>A0A1I3LG74_9ACTN</name>
<proteinExistence type="predicted"/>
<feature type="transmembrane region" description="Helical" evidence="6">
    <location>
        <begin position="53"/>
        <end position="73"/>
    </location>
</feature>
<sequence length="438" mass="45867">MSAPPLPPVMTGRGRDATVTRLAHLLLTRLTLVVAGGLTSVIVARALGPGDRGAYWVIVTIATTATAAGNLSVEKSQTTLWAEEGNRPAVTANALWLGLAAGTVAAVAAFAAVFLPGTATDRSTVVWGLAAVPVMMAIVYVNNVHVLHARTGVVNRGSLAGAALQCSALVALGSLGRLTVEWVVIIWTVSAVTNLLLLLPPLPVRRPYDRRLVRRTLSCGLRYHPGSVCHFLLLRLDVLILNAMSTPAAVGIYSMAVTPAELLRAMTDAVVQITLPRQMESSQETAAAYTARTIRITVVLATVSITLLYLAGPFLVIAATGPAFRGCVTPMLVLAPGVAAAAAARPAAAYLLRLNLPIATSLMYGAALLVNLTLNILLIPRMGVAGCALASTVAYTALAATQVIWFARSAGMPLRRLIPGAAEVHEITRRVRGLLRAD</sequence>
<protein>
    <submittedName>
        <fullName evidence="7">Membrane protein involved in the export of O-antigen and teichoic acid</fullName>
    </submittedName>
</protein>
<evidence type="ECO:0000256" key="3">
    <source>
        <dbReference type="ARBA" id="ARBA00022692"/>
    </source>
</evidence>
<feature type="transmembrane region" description="Helical" evidence="6">
    <location>
        <begin position="356"/>
        <end position="377"/>
    </location>
</feature>
<dbReference type="PANTHER" id="PTHR30250:SF11">
    <property type="entry name" value="O-ANTIGEN TRANSPORTER-RELATED"/>
    <property type="match status" value="1"/>
</dbReference>
<evidence type="ECO:0000256" key="4">
    <source>
        <dbReference type="ARBA" id="ARBA00022989"/>
    </source>
</evidence>
<dbReference type="InterPro" id="IPR050833">
    <property type="entry name" value="Poly_Biosynth_Transport"/>
</dbReference>
<accession>A0A1I3LG74</accession>
<evidence type="ECO:0000313" key="8">
    <source>
        <dbReference type="Proteomes" id="UP000199111"/>
    </source>
</evidence>
<keyword evidence="2" id="KW-1003">Cell membrane</keyword>
<feature type="transmembrane region" description="Helical" evidence="6">
    <location>
        <begin position="323"/>
        <end position="344"/>
    </location>
</feature>
<feature type="transmembrane region" description="Helical" evidence="6">
    <location>
        <begin position="94"/>
        <end position="115"/>
    </location>
</feature>
<feature type="transmembrane region" description="Helical" evidence="6">
    <location>
        <begin position="127"/>
        <end position="147"/>
    </location>
</feature>
<feature type="transmembrane region" description="Helical" evidence="6">
    <location>
        <begin position="182"/>
        <end position="204"/>
    </location>
</feature>
<feature type="transmembrane region" description="Helical" evidence="6">
    <location>
        <begin position="22"/>
        <end position="47"/>
    </location>
</feature>
<feature type="transmembrane region" description="Helical" evidence="6">
    <location>
        <begin position="296"/>
        <end position="317"/>
    </location>
</feature>
<keyword evidence="3 6" id="KW-0812">Transmembrane</keyword>
<evidence type="ECO:0000256" key="5">
    <source>
        <dbReference type="ARBA" id="ARBA00023136"/>
    </source>
</evidence>
<evidence type="ECO:0000313" key="7">
    <source>
        <dbReference type="EMBL" id="SFI83476.1"/>
    </source>
</evidence>
<keyword evidence="4 6" id="KW-1133">Transmembrane helix</keyword>
<gene>
    <name evidence="7" type="ORF">SAMN05216275_105126</name>
</gene>
<reference evidence="8" key="1">
    <citation type="submission" date="2016-10" db="EMBL/GenBank/DDBJ databases">
        <authorList>
            <person name="Varghese N."/>
            <person name="Submissions S."/>
        </authorList>
    </citation>
    <scope>NUCLEOTIDE SEQUENCE [LARGE SCALE GENOMIC DNA]</scope>
    <source>
        <strain evidence="8">CGMCC 4.2126</strain>
    </source>
</reference>
<dbReference type="EMBL" id="FOQY01000005">
    <property type="protein sequence ID" value="SFI83476.1"/>
    <property type="molecule type" value="Genomic_DNA"/>
</dbReference>
<dbReference type="PANTHER" id="PTHR30250">
    <property type="entry name" value="PST FAMILY PREDICTED COLANIC ACID TRANSPORTER"/>
    <property type="match status" value="1"/>
</dbReference>
<dbReference type="Proteomes" id="UP000199111">
    <property type="component" value="Unassembled WGS sequence"/>
</dbReference>
<feature type="transmembrane region" description="Helical" evidence="6">
    <location>
        <begin position="159"/>
        <end position="176"/>
    </location>
</feature>
<comment type="subcellular location">
    <subcellularLocation>
        <location evidence="1">Cell membrane</location>
        <topology evidence="1">Multi-pass membrane protein</topology>
    </subcellularLocation>
</comment>
<keyword evidence="5 6" id="KW-0472">Membrane</keyword>
<evidence type="ECO:0000256" key="1">
    <source>
        <dbReference type="ARBA" id="ARBA00004651"/>
    </source>
</evidence>
<dbReference type="AlphaFoldDB" id="A0A1I3LG74"/>
<keyword evidence="8" id="KW-1185">Reference proteome</keyword>